<evidence type="ECO:0000313" key="2">
    <source>
        <dbReference type="Proteomes" id="UP000248188"/>
    </source>
</evidence>
<organism evidence="1 2">
    <name type="scientific">Pseudomonas protegens</name>
    <dbReference type="NCBI Taxonomy" id="380021"/>
    <lineage>
        <taxon>Bacteria</taxon>
        <taxon>Pseudomonadati</taxon>
        <taxon>Pseudomonadota</taxon>
        <taxon>Gammaproteobacteria</taxon>
        <taxon>Pseudomonadales</taxon>
        <taxon>Pseudomonadaceae</taxon>
        <taxon>Pseudomonas</taxon>
    </lineage>
</organism>
<comment type="caution">
    <text evidence="1">The sequence shown here is derived from an EMBL/GenBank/DDBJ whole genome shotgun (WGS) entry which is preliminary data.</text>
</comment>
<gene>
    <name evidence="1" type="ORF">DMX08_06825</name>
</gene>
<dbReference type="EMBL" id="QJRN01000003">
    <property type="protein sequence ID" value="PYC41461.1"/>
    <property type="molecule type" value="Genomic_DNA"/>
</dbReference>
<dbReference type="AlphaFoldDB" id="A0A9Q6IJR3"/>
<reference evidence="1 2" key="1">
    <citation type="submission" date="2018-06" db="EMBL/GenBank/DDBJ databases">
        <title>Pseudomonas diversity within urban Lake Michigan freshwaters.</title>
        <authorList>
            <person name="Batrich M."/>
            <person name="Hatzopoulos T."/>
            <person name="Putonti C."/>
        </authorList>
    </citation>
    <scope>NUCLEOTIDE SEQUENCE [LARGE SCALE GENOMIC DNA]</scope>
    <source>
        <strain evidence="1 2">MB-090624</strain>
    </source>
</reference>
<dbReference type="RefSeq" id="WP_110651679.1">
    <property type="nucleotide sequence ID" value="NZ_JAINDD010000002.1"/>
</dbReference>
<dbReference type="Proteomes" id="UP000248188">
    <property type="component" value="Unassembled WGS sequence"/>
</dbReference>
<accession>A0A9Q6IJR3</accession>
<evidence type="ECO:0000313" key="1">
    <source>
        <dbReference type="EMBL" id="PYC41461.1"/>
    </source>
</evidence>
<proteinExistence type="predicted"/>
<sequence length="66" mass="7619">MKSVDDFRLEAYKLLLELDAATTSMMMLVSARQTCGPEWENATRRHQQAFEAWTLFLRSQAPEPSL</sequence>
<name>A0A9Q6IJR3_9PSED</name>
<protein>
    <submittedName>
        <fullName evidence="1">Uncharacterized protein</fullName>
    </submittedName>
</protein>